<comment type="caution">
    <text evidence="1">The sequence shown here is derived from an EMBL/GenBank/DDBJ whole genome shotgun (WGS) entry which is preliminary data.</text>
</comment>
<proteinExistence type="predicted"/>
<name>A0ABW6UI66_9ACTN</name>
<organism evidence="1 2">
    <name type="scientific">Streptomyces bluensis</name>
    <dbReference type="NCBI Taxonomy" id="33897"/>
    <lineage>
        <taxon>Bacteria</taxon>
        <taxon>Bacillati</taxon>
        <taxon>Actinomycetota</taxon>
        <taxon>Actinomycetes</taxon>
        <taxon>Kitasatosporales</taxon>
        <taxon>Streptomycetaceae</taxon>
        <taxon>Streptomyces</taxon>
    </lineage>
</organism>
<evidence type="ECO:0000313" key="2">
    <source>
        <dbReference type="Proteomes" id="UP001602058"/>
    </source>
</evidence>
<reference evidence="1 2" key="1">
    <citation type="submission" date="2024-10" db="EMBL/GenBank/DDBJ databases">
        <title>The Natural Products Discovery Center: Release of the First 8490 Sequenced Strains for Exploring Actinobacteria Biosynthetic Diversity.</title>
        <authorList>
            <person name="Kalkreuter E."/>
            <person name="Kautsar S.A."/>
            <person name="Yang D."/>
            <person name="Bader C.D."/>
            <person name="Teijaro C.N."/>
            <person name="Fluegel L."/>
            <person name="Davis C.M."/>
            <person name="Simpson J.R."/>
            <person name="Lauterbach L."/>
            <person name="Steele A.D."/>
            <person name="Gui C."/>
            <person name="Meng S."/>
            <person name="Li G."/>
            <person name="Viehrig K."/>
            <person name="Ye F."/>
            <person name="Su P."/>
            <person name="Kiefer A.F."/>
            <person name="Nichols A."/>
            <person name="Cepeda A.J."/>
            <person name="Yan W."/>
            <person name="Fan B."/>
            <person name="Jiang Y."/>
            <person name="Adhikari A."/>
            <person name="Zheng C.-J."/>
            <person name="Schuster L."/>
            <person name="Cowan T.M."/>
            <person name="Smanski M.J."/>
            <person name="Chevrette M.G."/>
            <person name="De Carvalho L.P.S."/>
            <person name="Shen B."/>
        </authorList>
    </citation>
    <scope>NUCLEOTIDE SEQUENCE [LARGE SCALE GENOMIC DNA]</scope>
    <source>
        <strain evidence="1 2">NPDC001390</strain>
    </source>
</reference>
<dbReference type="Proteomes" id="UP001602058">
    <property type="component" value="Unassembled WGS sequence"/>
</dbReference>
<dbReference type="EMBL" id="JBIAWJ010000004">
    <property type="protein sequence ID" value="MFF4521885.1"/>
    <property type="molecule type" value="Genomic_DNA"/>
</dbReference>
<accession>A0ABW6UI66</accession>
<sequence>MNQADAGTAAVDFSAFIVARRGHRHRTERVPLLTSHEPPWDEESGRDLLIVARLASRGAVAPRVNGPGKNVAELWLPGETRVPPPIGRFPANA</sequence>
<dbReference type="RefSeq" id="WP_387886078.1">
    <property type="nucleotide sequence ID" value="NZ_JBIAWJ010000004.1"/>
</dbReference>
<protein>
    <submittedName>
        <fullName evidence="1">Uncharacterized protein</fullName>
    </submittedName>
</protein>
<gene>
    <name evidence="1" type="ORF">ACFY1D_10615</name>
</gene>
<evidence type="ECO:0000313" key="1">
    <source>
        <dbReference type="EMBL" id="MFF4521885.1"/>
    </source>
</evidence>
<keyword evidence="2" id="KW-1185">Reference proteome</keyword>